<dbReference type="InterPro" id="IPR011701">
    <property type="entry name" value="MFS"/>
</dbReference>
<evidence type="ECO:0000256" key="6">
    <source>
        <dbReference type="ARBA" id="ARBA00023136"/>
    </source>
</evidence>
<dbReference type="Gene3D" id="1.20.1250.20">
    <property type="entry name" value="MFS general substrate transporter like domains"/>
    <property type="match status" value="2"/>
</dbReference>
<accession>A0A1V4IH21</accession>
<dbReference type="CDD" id="cd17391">
    <property type="entry name" value="MFS_MdtG_MDR_like"/>
    <property type="match status" value="1"/>
</dbReference>
<evidence type="ECO:0000256" key="2">
    <source>
        <dbReference type="ARBA" id="ARBA00022448"/>
    </source>
</evidence>
<keyword evidence="5 7" id="KW-1133">Transmembrane helix</keyword>
<feature type="transmembrane region" description="Helical" evidence="7">
    <location>
        <begin position="103"/>
        <end position="123"/>
    </location>
</feature>
<dbReference type="STRING" id="1450648.CLORY_33770"/>
<evidence type="ECO:0000256" key="7">
    <source>
        <dbReference type="SAM" id="Phobius"/>
    </source>
</evidence>
<dbReference type="PANTHER" id="PTHR43414:SF6">
    <property type="entry name" value="MULTIDRUG RESISTANCE PROTEIN MDTG"/>
    <property type="match status" value="1"/>
</dbReference>
<dbReference type="RefSeq" id="WP_079426647.1">
    <property type="nucleotide sequence ID" value="NZ_MZGV01000047.1"/>
</dbReference>
<name>A0A1V4IH21_9CLOT</name>
<comment type="subcellular location">
    <subcellularLocation>
        <location evidence="1">Cell membrane</location>
        <topology evidence="1">Multi-pass membrane protein</topology>
    </subcellularLocation>
</comment>
<dbReference type="OrthoDB" id="65739at2"/>
<gene>
    <name evidence="9" type="primary">tetA</name>
    <name evidence="9" type="ORF">CLORY_33770</name>
</gene>
<feature type="transmembrane region" description="Helical" evidence="7">
    <location>
        <begin position="163"/>
        <end position="185"/>
    </location>
</feature>
<proteinExistence type="predicted"/>
<feature type="transmembrane region" description="Helical" evidence="7">
    <location>
        <begin position="206"/>
        <end position="227"/>
    </location>
</feature>
<evidence type="ECO:0000256" key="1">
    <source>
        <dbReference type="ARBA" id="ARBA00004651"/>
    </source>
</evidence>
<dbReference type="PRINTS" id="PR01035">
    <property type="entry name" value="TCRTETA"/>
</dbReference>
<feature type="transmembrane region" description="Helical" evidence="7">
    <location>
        <begin position="369"/>
        <end position="390"/>
    </location>
</feature>
<feature type="transmembrane region" description="Helical" evidence="7">
    <location>
        <begin position="78"/>
        <end position="97"/>
    </location>
</feature>
<dbReference type="PROSITE" id="PS50850">
    <property type="entry name" value="MFS"/>
    <property type="match status" value="1"/>
</dbReference>
<keyword evidence="4 7" id="KW-0812">Transmembrane</keyword>
<organism evidence="9 10">
    <name type="scientific">Clostridium oryzae</name>
    <dbReference type="NCBI Taxonomy" id="1450648"/>
    <lineage>
        <taxon>Bacteria</taxon>
        <taxon>Bacillati</taxon>
        <taxon>Bacillota</taxon>
        <taxon>Clostridia</taxon>
        <taxon>Eubacteriales</taxon>
        <taxon>Clostridiaceae</taxon>
        <taxon>Clostridium</taxon>
    </lineage>
</organism>
<keyword evidence="3" id="KW-1003">Cell membrane</keyword>
<feature type="transmembrane region" description="Helical" evidence="7">
    <location>
        <begin position="135"/>
        <end position="157"/>
    </location>
</feature>
<dbReference type="AlphaFoldDB" id="A0A1V4IH21"/>
<dbReference type="InterPro" id="IPR001958">
    <property type="entry name" value="Tet-R_TetA/multi-R_MdtG-like"/>
</dbReference>
<evidence type="ECO:0000313" key="10">
    <source>
        <dbReference type="Proteomes" id="UP000190080"/>
    </source>
</evidence>
<dbReference type="Pfam" id="PF07690">
    <property type="entry name" value="MFS_1"/>
    <property type="match status" value="2"/>
</dbReference>
<dbReference type="GO" id="GO:0005886">
    <property type="term" value="C:plasma membrane"/>
    <property type="evidence" value="ECO:0007669"/>
    <property type="project" value="UniProtKB-SubCell"/>
</dbReference>
<keyword evidence="10" id="KW-1185">Reference proteome</keyword>
<evidence type="ECO:0000256" key="4">
    <source>
        <dbReference type="ARBA" id="ARBA00022692"/>
    </source>
</evidence>
<dbReference type="InterPro" id="IPR020846">
    <property type="entry name" value="MFS_dom"/>
</dbReference>
<dbReference type="GO" id="GO:0022857">
    <property type="term" value="F:transmembrane transporter activity"/>
    <property type="evidence" value="ECO:0007669"/>
    <property type="project" value="InterPro"/>
</dbReference>
<sequence length="408" mass="44540">MKIWKRNLIVCWFGTFVTLLGMSQIAPIMPLYIRQLGVHNTGMIEQVSGFAFGVTFIVSAIFSPIWGYAADKVGRKPMLLRASLGMAIVISTMGLAPNVYILIGLRVLQGVITGYSTACITLIGTQTEKKHSGWALGVLSTASISGSLLGPMIGGYLDEILGLQFTFFFTGSLMLAVFVFTLLFVKEEFVPSKKEVLSTKEIWRQLPNPELIIVLFVTSYILQLAYYSIEPIITVYIDQLSGNSSHVALISGMAFSASGLASIIAAPRLGKLSDRIGPQKVMLIALIIAGFIFIPQAFVESPWQIIVLRFMLGFATAGLAPSINSLVKKIAPEAIAGRIYGFNMSAFYLGTFSGSIVGGQIASRLGIKYVFFITSSLLFINAIIVYTRLYRKLRKIPTGKTQNLKLVN</sequence>
<comment type="caution">
    <text evidence="9">The sequence shown here is derived from an EMBL/GenBank/DDBJ whole genome shotgun (WGS) entry which is preliminary data.</text>
</comment>
<protein>
    <submittedName>
        <fullName evidence="9">Tetracycline resistance protein, class B</fullName>
    </submittedName>
</protein>
<dbReference type="PANTHER" id="PTHR43414">
    <property type="entry name" value="MULTIDRUG RESISTANCE PROTEIN MDTG"/>
    <property type="match status" value="1"/>
</dbReference>
<feature type="transmembrane region" description="Helical" evidence="7">
    <location>
        <begin position="281"/>
        <end position="299"/>
    </location>
</feature>
<evidence type="ECO:0000256" key="5">
    <source>
        <dbReference type="ARBA" id="ARBA00022989"/>
    </source>
</evidence>
<feature type="transmembrane region" description="Helical" evidence="7">
    <location>
        <begin position="339"/>
        <end position="363"/>
    </location>
</feature>
<keyword evidence="2" id="KW-0813">Transport</keyword>
<evidence type="ECO:0000259" key="8">
    <source>
        <dbReference type="PROSITE" id="PS50850"/>
    </source>
</evidence>
<keyword evidence="6 7" id="KW-0472">Membrane</keyword>
<feature type="transmembrane region" description="Helical" evidence="7">
    <location>
        <begin position="247"/>
        <end position="269"/>
    </location>
</feature>
<dbReference type="Proteomes" id="UP000190080">
    <property type="component" value="Unassembled WGS sequence"/>
</dbReference>
<evidence type="ECO:0000313" key="9">
    <source>
        <dbReference type="EMBL" id="OPJ59291.1"/>
    </source>
</evidence>
<feature type="domain" description="Major facilitator superfamily (MFS) profile" evidence="8">
    <location>
        <begin position="7"/>
        <end position="393"/>
    </location>
</feature>
<dbReference type="SUPFAM" id="SSF103473">
    <property type="entry name" value="MFS general substrate transporter"/>
    <property type="match status" value="1"/>
</dbReference>
<dbReference type="InterPro" id="IPR036259">
    <property type="entry name" value="MFS_trans_sf"/>
</dbReference>
<feature type="transmembrane region" description="Helical" evidence="7">
    <location>
        <begin position="47"/>
        <end position="66"/>
    </location>
</feature>
<feature type="transmembrane region" description="Helical" evidence="7">
    <location>
        <begin position="305"/>
        <end position="327"/>
    </location>
</feature>
<evidence type="ECO:0000256" key="3">
    <source>
        <dbReference type="ARBA" id="ARBA00022475"/>
    </source>
</evidence>
<dbReference type="EMBL" id="MZGV01000047">
    <property type="protein sequence ID" value="OPJ59291.1"/>
    <property type="molecule type" value="Genomic_DNA"/>
</dbReference>
<reference evidence="9 10" key="1">
    <citation type="submission" date="2017-03" db="EMBL/GenBank/DDBJ databases">
        <title>Genome sequence of Clostridium oryzae DSM 28571.</title>
        <authorList>
            <person name="Poehlein A."/>
            <person name="Daniel R."/>
        </authorList>
    </citation>
    <scope>NUCLEOTIDE SEQUENCE [LARGE SCALE GENOMIC DNA]</scope>
    <source>
        <strain evidence="9 10">DSM 28571</strain>
    </source>
</reference>